<dbReference type="EMBL" id="JAWPEI010000010">
    <property type="protein sequence ID" value="KAK4713321.1"/>
    <property type="molecule type" value="Genomic_DNA"/>
</dbReference>
<proteinExistence type="predicted"/>
<evidence type="ECO:0000313" key="2">
    <source>
        <dbReference type="EMBL" id="KAK4713321.1"/>
    </source>
</evidence>
<name>A0AAV9KIQ4_9SOLN</name>
<feature type="region of interest" description="Disordered" evidence="1">
    <location>
        <begin position="1"/>
        <end position="33"/>
    </location>
</feature>
<organism evidence="2 3">
    <name type="scientific">Solanum pinnatisectum</name>
    <name type="common">tansyleaf nightshade</name>
    <dbReference type="NCBI Taxonomy" id="50273"/>
    <lineage>
        <taxon>Eukaryota</taxon>
        <taxon>Viridiplantae</taxon>
        <taxon>Streptophyta</taxon>
        <taxon>Embryophyta</taxon>
        <taxon>Tracheophyta</taxon>
        <taxon>Spermatophyta</taxon>
        <taxon>Magnoliopsida</taxon>
        <taxon>eudicotyledons</taxon>
        <taxon>Gunneridae</taxon>
        <taxon>Pentapetalae</taxon>
        <taxon>asterids</taxon>
        <taxon>lamiids</taxon>
        <taxon>Solanales</taxon>
        <taxon>Solanaceae</taxon>
        <taxon>Solanoideae</taxon>
        <taxon>Solaneae</taxon>
        <taxon>Solanum</taxon>
    </lineage>
</organism>
<gene>
    <name evidence="2" type="ORF">R3W88_019228</name>
</gene>
<protein>
    <submittedName>
        <fullName evidence="2">Uncharacterized protein</fullName>
    </submittedName>
</protein>
<keyword evidence="3" id="KW-1185">Reference proteome</keyword>
<accession>A0AAV9KIQ4</accession>
<sequence>MSQVSEMSVKTGTLETSNIIPEEDPGTSVGGKRKLSIFEEELKEKLKISEAKLVASLETNSQLRKDMSRPLRPPRLSEDHKDLHTARWACESEAGGGGASVDCCDDSPCFGPLSACGMSIRQRTHSSRFCTKEMCPVCHLSCYYPPHIYWVTSHEASYQRSQ</sequence>
<comment type="caution">
    <text evidence="2">The sequence shown here is derived from an EMBL/GenBank/DDBJ whole genome shotgun (WGS) entry which is preliminary data.</text>
</comment>
<dbReference type="AlphaFoldDB" id="A0AAV9KIQ4"/>
<feature type="compositionally biased region" description="Polar residues" evidence="1">
    <location>
        <begin position="1"/>
        <end position="19"/>
    </location>
</feature>
<dbReference type="Proteomes" id="UP001311915">
    <property type="component" value="Unassembled WGS sequence"/>
</dbReference>
<evidence type="ECO:0000313" key="3">
    <source>
        <dbReference type="Proteomes" id="UP001311915"/>
    </source>
</evidence>
<reference evidence="2 3" key="1">
    <citation type="submission" date="2023-10" db="EMBL/GenBank/DDBJ databases">
        <title>Genome-Wide Identification Analysis in wild type Solanum Pinnatisectum Reveals Some Genes Defensing Phytophthora Infestans.</title>
        <authorList>
            <person name="Sun C."/>
        </authorList>
    </citation>
    <scope>NUCLEOTIDE SEQUENCE [LARGE SCALE GENOMIC DNA]</scope>
    <source>
        <strain evidence="2">LQN</strain>
        <tissue evidence="2">Leaf</tissue>
    </source>
</reference>
<evidence type="ECO:0000256" key="1">
    <source>
        <dbReference type="SAM" id="MobiDB-lite"/>
    </source>
</evidence>